<feature type="transmembrane region" description="Helical" evidence="6">
    <location>
        <begin position="61"/>
        <end position="80"/>
    </location>
</feature>
<proteinExistence type="predicted"/>
<dbReference type="Proteomes" id="UP000070544">
    <property type="component" value="Unassembled WGS sequence"/>
</dbReference>
<feature type="region of interest" description="Disordered" evidence="5">
    <location>
        <begin position="675"/>
        <end position="708"/>
    </location>
</feature>
<evidence type="ECO:0000259" key="7">
    <source>
        <dbReference type="PROSITE" id="PS50850"/>
    </source>
</evidence>
<dbReference type="PROSITE" id="PS50850">
    <property type="entry name" value="MFS"/>
    <property type="match status" value="1"/>
</dbReference>
<evidence type="ECO:0000256" key="5">
    <source>
        <dbReference type="SAM" id="MobiDB-lite"/>
    </source>
</evidence>
<sequence length="708" mass="75664">MSDAEQGTDQSTAALEKKEDTVVAVTTPPGATFTVASMSLISTALSPAWGSLSDIFGLKIVLIFNIVEFLAFTAVCGAATSMTTLIVGRILQGIGGGAIIALSFVVIGEVIPPSELGKYTGILGAIAGSTAAVGPLIGGVIVDQLNWRWGFYIVLPFGGLALLGAIFGVKVAPPKGTIRDQILRVDYIGLVLLTGACTALMLALSWGGTTYAWASGEVIGCFVVAFAVLAAFSWWEAKHATEPIVPLQLFMSWNYVVAVVCLFFVGWAVYGLSYFIPLYFQTVRGMSATDSGVNNLPFTVFMIVFSMSAGIMVAKTGQYRFIPALGLALVAVGMGVFYLWDTDSSKVLDVLPQIAAGAGVGLVTNVGQMVAQTSTPRKLNGPASTFANFARLLGGVIGITAFQTVFSNVLRSKLADYFTAVAIQYQLTPQQLALYSAYISNRYSAQRADISSIPADAVAALSAAYLQATVNGLRLSFISGAAVVAVGAVLAIFIRQVPLKKTLDSDDEETVPVETKHVESEPGRNPSTLPPVSRPIMSTTRSVRNFEEKLTSSILAEVAEFVRSISGLKPRDTLLAFQAQLESASVMLFEHIVIHLYAADPTITWGLMYDDGDDAAVSSFVKNHSIWGWFSEVFEKRYSFTQSASGSTLRASTPRDVIKEAISSAMLMSSMGDGRFSGMEGRGALPLGKEEEDERERREKRATEEERP</sequence>
<dbReference type="GO" id="GO:0022857">
    <property type="term" value="F:transmembrane transporter activity"/>
    <property type="evidence" value="ECO:0007669"/>
    <property type="project" value="InterPro"/>
</dbReference>
<dbReference type="InterPro" id="IPR020846">
    <property type="entry name" value="MFS_dom"/>
</dbReference>
<feature type="transmembrane region" description="Helical" evidence="6">
    <location>
        <begin position="86"/>
        <end position="107"/>
    </location>
</feature>
<evidence type="ECO:0000256" key="2">
    <source>
        <dbReference type="ARBA" id="ARBA00022692"/>
    </source>
</evidence>
<feature type="transmembrane region" description="Helical" evidence="6">
    <location>
        <begin position="149"/>
        <end position="173"/>
    </location>
</feature>
<comment type="subcellular location">
    <subcellularLocation>
        <location evidence="1">Membrane</location>
        <topology evidence="1">Multi-pass membrane protein</topology>
    </subcellularLocation>
</comment>
<keyword evidence="3 6" id="KW-1133">Transmembrane helix</keyword>
<name>A0A139AYA2_GONPJ</name>
<feature type="transmembrane region" description="Helical" evidence="6">
    <location>
        <begin position="119"/>
        <end position="137"/>
    </location>
</feature>
<feature type="compositionally biased region" description="Basic and acidic residues" evidence="5">
    <location>
        <begin position="695"/>
        <end position="708"/>
    </location>
</feature>
<evidence type="ECO:0000313" key="8">
    <source>
        <dbReference type="EMBL" id="KXS21699.1"/>
    </source>
</evidence>
<dbReference type="PRINTS" id="PR01036">
    <property type="entry name" value="TCRTETB"/>
</dbReference>
<dbReference type="EMBL" id="KQ965732">
    <property type="protein sequence ID" value="KXS21699.1"/>
    <property type="molecule type" value="Genomic_DNA"/>
</dbReference>
<feature type="transmembrane region" description="Helical" evidence="6">
    <location>
        <begin position="321"/>
        <end position="340"/>
    </location>
</feature>
<dbReference type="OrthoDB" id="2147446at2759"/>
<dbReference type="Gene3D" id="1.20.1250.20">
    <property type="entry name" value="MFS general substrate transporter like domains"/>
    <property type="match status" value="1"/>
</dbReference>
<dbReference type="SUPFAM" id="SSF103473">
    <property type="entry name" value="MFS general substrate transporter"/>
    <property type="match status" value="1"/>
</dbReference>
<feature type="transmembrane region" description="Helical" evidence="6">
    <location>
        <begin position="475"/>
        <end position="494"/>
    </location>
</feature>
<evidence type="ECO:0000256" key="4">
    <source>
        <dbReference type="ARBA" id="ARBA00023136"/>
    </source>
</evidence>
<dbReference type="Gene3D" id="1.20.1720.10">
    <property type="entry name" value="Multidrug resistance protein D"/>
    <property type="match status" value="1"/>
</dbReference>
<evidence type="ECO:0000256" key="3">
    <source>
        <dbReference type="ARBA" id="ARBA00022989"/>
    </source>
</evidence>
<feature type="domain" description="Major facilitator superfamily (MFS) profile" evidence="7">
    <location>
        <begin position="1"/>
        <end position="499"/>
    </location>
</feature>
<feature type="transmembrane region" description="Helical" evidence="6">
    <location>
        <begin position="392"/>
        <end position="410"/>
    </location>
</feature>
<feature type="transmembrane region" description="Helical" evidence="6">
    <location>
        <begin position="30"/>
        <end position="49"/>
    </location>
</feature>
<dbReference type="GO" id="GO:0005886">
    <property type="term" value="C:plasma membrane"/>
    <property type="evidence" value="ECO:0007669"/>
    <property type="project" value="TreeGrafter"/>
</dbReference>
<dbReference type="PANTHER" id="PTHR23501">
    <property type="entry name" value="MAJOR FACILITATOR SUPERFAMILY"/>
    <property type="match status" value="1"/>
</dbReference>
<feature type="transmembrane region" description="Helical" evidence="6">
    <location>
        <begin position="185"/>
        <end position="206"/>
    </location>
</feature>
<dbReference type="AlphaFoldDB" id="A0A139AYA2"/>
<feature type="transmembrane region" description="Helical" evidence="6">
    <location>
        <begin position="296"/>
        <end position="314"/>
    </location>
</feature>
<organism evidence="8 9">
    <name type="scientific">Gonapodya prolifera (strain JEL478)</name>
    <name type="common">Monoblepharis prolifera</name>
    <dbReference type="NCBI Taxonomy" id="1344416"/>
    <lineage>
        <taxon>Eukaryota</taxon>
        <taxon>Fungi</taxon>
        <taxon>Fungi incertae sedis</taxon>
        <taxon>Chytridiomycota</taxon>
        <taxon>Chytridiomycota incertae sedis</taxon>
        <taxon>Monoblepharidomycetes</taxon>
        <taxon>Monoblepharidales</taxon>
        <taxon>Gonapodyaceae</taxon>
        <taxon>Gonapodya</taxon>
    </lineage>
</organism>
<gene>
    <name evidence="8" type="ORF">M427DRAFT_27292</name>
</gene>
<reference evidence="8 9" key="1">
    <citation type="journal article" date="2015" name="Genome Biol. Evol.">
        <title>Phylogenomic analyses indicate that early fungi evolved digesting cell walls of algal ancestors of land plants.</title>
        <authorList>
            <person name="Chang Y."/>
            <person name="Wang S."/>
            <person name="Sekimoto S."/>
            <person name="Aerts A.L."/>
            <person name="Choi C."/>
            <person name="Clum A."/>
            <person name="LaButti K.M."/>
            <person name="Lindquist E.A."/>
            <person name="Yee Ngan C."/>
            <person name="Ohm R.A."/>
            <person name="Salamov A.A."/>
            <person name="Grigoriev I.V."/>
            <person name="Spatafora J.W."/>
            <person name="Berbee M.L."/>
        </authorList>
    </citation>
    <scope>NUCLEOTIDE SEQUENCE [LARGE SCALE GENOMIC DNA]</scope>
    <source>
        <strain evidence="8 9">JEL478</strain>
    </source>
</reference>
<dbReference type="InterPro" id="IPR036259">
    <property type="entry name" value="MFS_trans_sf"/>
</dbReference>
<dbReference type="PANTHER" id="PTHR23501:SF197">
    <property type="entry name" value="COMD"/>
    <property type="match status" value="1"/>
</dbReference>
<evidence type="ECO:0000256" key="6">
    <source>
        <dbReference type="SAM" id="Phobius"/>
    </source>
</evidence>
<evidence type="ECO:0000256" key="1">
    <source>
        <dbReference type="ARBA" id="ARBA00004141"/>
    </source>
</evidence>
<keyword evidence="2 6" id="KW-0812">Transmembrane</keyword>
<dbReference type="Pfam" id="PF07690">
    <property type="entry name" value="MFS_1"/>
    <property type="match status" value="1"/>
</dbReference>
<keyword evidence="4 6" id="KW-0472">Membrane</keyword>
<accession>A0A139AYA2</accession>
<protein>
    <submittedName>
        <fullName evidence="8">MFS general substrate transporter</fullName>
    </submittedName>
</protein>
<evidence type="ECO:0000313" key="9">
    <source>
        <dbReference type="Proteomes" id="UP000070544"/>
    </source>
</evidence>
<feature type="transmembrane region" description="Helical" evidence="6">
    <location>
        <begin position="212"/>
        <end position="235"/>
    </location>
</feature>
<feature type="region of interest" description="Disordered" evidence="5">
    <location>
        <begin position="505"/>
        <end position="535"/>
    </location>
</feature>
<feature type="transmembrane region" description="Helical" evidence="6">
    <location>
        <begin position="255"/>
        <end position="276"/>
    </location>
</feature>
<keyword evidence="9" id="KW-1185">Reference proteome</keyword>
<dbReference type="InterPro" id="IPR011701">
    <property type="entry name" value="MFS"/>
</dbReference>